<sequence>MGDTTVTMGNGGMVPTSMGETGQLAGMLNGEDLKQSPASTPRGINGGTPAPGSVQSGQPASVAPTAESLDHPNQQPSKVDDINSEISKIKMGLMDDFAPKEEISSGDQSSYF</sequence>
<evidence type="ECO:0000313" key="3">
    <source>
        <dbReference type="WBParaSite" id="Hba_09752"/>
    </source>
</evidence>
<feature type="region of interest" description="Disordered" evidence="1">
    <location>
        <begin position="1"/>
        <end position="86"/>
    </location>
</feature>
<organism evidence="2 3">
    <name type="scientific">Heterorhabditis bacteriophora</name>
    <name type="common">Entomopathogenic nematode worm</name>
    <dbReference type="NCBI Taxonomy" id="37862"/>
    <lineage>
        <taxon>Eukaryota</taxon>
        <taxon>Metazoa</taxon>
        <taxon>Ecdysozoa</taxon>
        <taxon>Nematoda</taxon>
        <taxon>Chromadorea</taxon>
        <taxon>Rhabditida</taxon>
        <taxon>Rhabditina</taxon>
        <taxon>Rhabditomorpha</taxon>
        <taxon>Strongyloidea</taxon>
        <taxon>Heterorhabditidae</taxon>
        <taxon>Heterorhabditis</taxon>
    </lineage>
</organism>
<proteinExistence type="predicted"/>
<dbReference type="Proteomes" id="UP000095283">
    <property type="component" value="Unplaced"/>
</dbReference>
<keyword evidence="2" id="KW-1185">Reference proteome</keyword>
<protein>
    <submittedName>
        <fullName evidence="3">LID domain-containing protein</fullName>
    </submittedName>
</protein>
<dbReference type="WBParaSite" id="Hba_09752">
    <property type="protein sequence ID" value="Hba_09752"/>
    <property type="gene ID" value="Hba_09752"/>
</dbReference>
<reference evidence="3" key="1">
    <citation type="submission" date="2016-11" db="UniProtKB">
        <authorList>
            <consortium name="WormBaseParasite"/>
        </authorList>
    </citation>
    <scope>IDENTIFICATION</scope>
</reference>
<feature type="region of interest" description="Disordered" evidence="1">
    <location>
        <begin position="93"/>
        <end position="112"/>
    </location>
</feature>
<evidence type="ECO:0000313" key="2">
    <source>
        <dbReference type="Proteomes" id="UP000095283"/>
    </source>
</evidence>
<dbReference type="AlphaFoldDB" id="A0A1I7WWZ8"/>
<name>A0A1I7WWZ8_HETBA</name>
<accession>A0A1I7WWZ8</accession>
<evidence type="ECO:0000256" key="1">
    <source>
        <dbReference type="SAM" id="MobiDB-lite"/>
    </source>
</evidence>